<dbReference type="GeneID" id="68112795"/>
<dbReference type="InterPro" id="IPR025197">
    <property type="entry name" value="DUF4116"/>
</dbReference>
<sequence>MAIFHLKEIIEIILTFLPEWDRKSSEQVSLTFHQACNEVEEREMIERLQFDEKALHKSILKALDKCRDDDRDEKLILKQLENIEKALNFKIPFHVRVYMKHSKIYPRNEAIPYIPNLNSFVLHPFMCISPIPQWKVRRGRDCVVIGEYQPRKNDKYLVVLNNREGKGELEVERHVKVIYHHLESQNFVVESIFKANRMETLVVGTLKKWVSNFGYLKDQSKLSVLTELLRSYPNNCIYQENVLSDNPKLFLEYFVANYKQGYVVMSWFNQLKQREYRELMKHKIITLDELPNHIRNDEKLIRFAVETNGINLRYLKRTHHNDRDLVIAAVRENGLAIAFASKALRNSDPFVFSQAFQNNQLAQYFSDTKNQKEGSIFSEISSSLDRTDRNDDFIDQFEENLQRGIYGWGIEYLTQFQKQIIQAICESGNKNVLIEGPCASGKTIASIIGVLHKGLDDSKAAPPDQVQCLVICPTRDMAIQVQLFFTSLCEYMKDITIGTSTGGLITYYTMEFAKSYRIIIGTPGRIAHKAKTYMELSHVKIVILEGSDQLCAGEFDNDLNVIFKRLPATCQSVLISSVFPQKVVMRIGQMLGSFKVLRLPMLTENLPHKHQFLDLLYEEEKLTLIKEIIIDHTDVSIMIFCNSRRNTERLSQELRDFGFYSLVTHGDMDDADRQKTVRDFRKGVCRILICTDTMARGLSISHLGLVVNYDFPENKVVFTERMGRLLHINPNKEKQVISFVTKEFSKKAKAWCRELGMENHSEWTWC</sequence>
<dbReference type="RefSeq" id="XP_044560296.1">
    <property type="nucleotide sequence ID" value="XM_044709116.1"/>
</dbReference>
<dbReference type="OrthoDB" id="10409342at2759"/>
<dbReference type="InterPro" id="IPR014001">
    <property type="entry name" value="Helicase_ATP-bd"/>
</dbReference>
<dbReference type="GO" id="GO:0005524">
    <property type="term" value="F:ATP binding"/>
    <property type="evidence" value="ECO:0007669"/>
    <property type="project" value="UniProtKB-KW"/>
</dbReference>
<keyword evidence="1" id="KW-0547">Nucleotide-binding</keyword>
<dbReference type="OMA" id="MWNDINI"/>
<dbReference type="PROSITE" id="PS51192">
    <property type="entry name" value="HELICASE_ATP_BIND_1"/>
    <property type="match status" value="1"/>
</dbReference>
<dbReference type="VEuPathDB" id="AmoebaDB:NfTy_067270"/>
<dbReference type="PROSITE" id="PS51194">
    <property type="entry name" value="HELICASE_CTER"/>
    <property type="match status" value="1"/>
</dbReference>
<dbReference type="Pfam" id="PF13475">
    <property type="entry name" value="DUF4116"/>
    <property type="match status" value="1"/>
</dbReference>
<dbReference type="Pfam" id="PF00271">
    <property type="entry name" value="Helicase_C"/>
    <property type="match status" value="1"/>
</dbReference>
<evidence type="ECO:0000256" key="3">
    <source>
        <dbReference type="ARBA" id="ARBA00022806"/>
    </source>
</evidence>
<evidence type="ECO:0000313" key="7">
    <source>
        <dbReference type="EMBL" id="KAF0975583.1"/>
    </source>
</evidence>
<evidence type="ECO:0000259" key="6">
    <source>
        <dbReference type="PROSITE" id="PS51194"/>
    </source>
</evidence>
<name>A0A6A5BCE4_NAEFO</name>
<dbReference type="GO" id="GO:0016787">
    <property type="term" value="F:hydrolase activity"/>
    <property type="evidence" value="ECO:0007669"/>
    <property type="project" value="UniProtKB-KW"/>
</dbReference>
<feature type="domain" description="Helicase ATP-binding" evidence="5">
    <location>
        <begin position="423"/>
        <end position="597"/>
    </location>
</feature>
<dbReference type="SMART" id="SM00487">
    <property type="entry name" value="DEXDc"/>
    <property type="match status" value="1"/>
</dbReference>
<evidence type="ECO:0000256" key="2">
    <source>
        <dbReference type="ARBA" id="ARBA00022801"/>
    </source>
</evidence>
<evidence type="ECO:0000256" key="4">
    <source>
        <dbReference type="ARBA" id="ARBA00022840"/>
    </source>
</evidence>
<dbReference type="PANTHER" id="PTHR47959">
    <property type="entry name" value="ATP-DEPENDENT RNA HELICASE RHLE-RELATED"/>
    <property type="match status" value="1"/>
</dbReference>
<feature type="domain" description="Helicase C-terminal" evidence="6">
    <location>
        <begin position="624"/>
        <end position="766"/>
    </location>
</feature>
<dbReference type="VEuPathDB" id="AmoebaDB:NF0023820"/>
<evidence type="ECO:0008006" key="9">
    <source>
        <dbReference type="Google" id="ProtNLM"/>
    </source>
</evidence>
<evidence type="ECO:0000313" key="8">
    <source>
        <dbReference type="Proteomes" id="UP000444721"/>
    </source>
</evidence>
<dbReference type="GO" id="GO:0005829">
    <property type="term" value="C:cytosol"/>
    <property type="evidence" value="ECO:0007669"/>
    <property type="project" value="TreeGrafter"/>
</dbReference>
<comment type="caution">
    <text evidence="7">The sequence shown here is derived from an EMBL/GenBank/DDBJ whole genome shotgun (WGS) entry which is preliminary data.</text>
</comment>
<reference evidence="7 8" key="1">
    <citation type="journal article" date="2019" name="Sci. Rep.">
        <title>Nanopore sequencing improves the draft genome of the human pathogenic amoeba Naegleria fowleri.</title>
        <authorList>
            <person name="Liechti N."/>
            <person name="Schurch N."/>
            <person name="Bruggmann R."/>
            <person name="Wittwer M."/>
        </authorList>
    </citation>
    <scope>NUCLEOTIDE SEQUENCE [LARGE SCALE GENOMIC DNA]</scope>
    <source>
        <strain evidence="7 8">ATCC 30894</strain>
    </source>
</reference>
<dbReference type="VEuPathDB" id="AmoebaDB:FDP41_005577"/>
<dbReference type="GO" id="GO:0003676">
    <property type="term" value="F:nucleic acid binding"/>
    <property type="evidence" value="ECO:0007669"/>
    <property type="project" value="InterPro"/>
</dbReference>
<dbReference type="PANTHER" id="PTHR47959:SF1">
    <property type="entry name" value="ATP-DEPENDENT RNA HELICASE DBPA"/>
    <property type="match status" value="1"/>
</dbReference>
<dbReference type="Pfam" id="PF00270">
    <property type="entry name" value="DEAD"/>
    <property type="match status" value="1"/>
</dbReference>
<dbReference type="InterPro" id="IPR011545">
    <property type="entry name" value="DEAD/DEAH_box_helicase_dom"/>
</dbReference>
<dbReference type="CDD" id="cd18787">
    <property type="entry name" value="SF2_C_DEAD"/>
    <property type="match status" value="1"/>
</dbReference>
<proteinExistence type="predicted"/>
<dbReference type="InterPro" id="IPR027417">
    <property type="entry name" value="P-loop_NTPase"/>
</dbReference>
<dbReference type="SUPFAM" id="SSF52540">
    <property type="entry name" value="P-loop containing nucleoside triphosphate hydrolases"/>
    <property type="match status" value="2"/>
</dbReference>
<dbReference type="GO" id="GO:0003724">
    <property type="term" value="F:RNA helicase activity"/>
    <property type="evidence" value="ECO:0007669"/>
    <property type="project" value="TreeGrafter"/>
</dbReference>
<evidence type="ECO:0000256" key="1">
    <source>
        <dbReference type="ARBA" id="ARBA00022741"/>
    </source>
</evidence>
<gene>
    <name evidence="7" type="ORF">FDP41_005577</name>
</gene>
<keyword evidence="8" id="KW-1185">Reference proteome</keyword>
<dbReference type="Gene3D" id="3.40.50.300">
    <property type="entry name" value="P-loop containing nucleotide triphosphate hydrolases"/>
    <property type="match status" value="2"/>
</dbReference>
<dbReference type="SMART" id="SM00490">
    <property type="entry name" value="HELICc"/>
    <property type="match status" value="1"/>
</dbReference>
<keyword evidence="4" id="KW-0067">ATP-binding</keyword>
<accession>A0A6A5BCE4</accession>
<evidence type="ECO:0000259" key="5">
    <source>
        <dbReference type="PROSITE" id="PS51192"/>
    </source>
</evidence>
<dbReference type="InterPro" id="IPR001650">
    <property type="entry name" value="Helicase_C-like"/>
</dbReference>
<keyword evidence="3" id="KW-0347">Helicase</keyword>
<dbReference type="InterPro" id="IPR050079">
    <property type="entry name" value="DEAD_box_RNA_helicase"/>
</dbReference>
<protein>
    <recommendedName>
        <fullName evidence="9">RNA helicase</fullName>
    </recommendedName>
</protein>
<dbReference type="EMBL" id="VFQX01000044">
    <property type="protein sequence ID" value="KAF0975583.1"/>
    <property type="molecule type" value="Genomic_DNA"/>
</dbReference>
<dbReference type="Proteomes" id="UP000444721">
    <property type="component" value="Unassembled WGS sequence"/>
</dbReference>
<dbReference type="AlphaFoldDB" id="A0A6A5BCE4"/>
<keyword evidence="2" id="KW-0378">Hydrolase</keyword>
<organism evidence="7 8">
    <name type="scientific">Naegleria fowleri</name>
    <name type="common">Brain eating amoeba</name>
    <dbReference type="NCBI Taxonomy" id="5763"/>
    <lineage>
        <taxon>Eukaryota</taxon>
        <taxon>Discoba</taxon>
        <taxon>Heterolobosea</taxon>
        <taxon>Tetramitia</taxon>
        <taxon>Eutetramitia</taxon>
        <taxon>Vahlkampfiidae</taxon>
        <taxon>Naegleria</taxon>
    </lineage>
</organism>